<dbReference type="Gene3D" id="1.25.40.390">
    <property type="match status" value="1"/>
</dbReference>
<accession>A0A6V6YNI1</accession>
<name>A0A6V6YNI1_9FLAO</name>
<feature type="compositionally biased region" description="Polar residues" evidence="6">
    <location>
        <begin position="486"/>
        <end position="503"/>
    </location>
</feature>
<dbReference type="Pfam" id="PF07980">
    <property type="entry name" value="SusD_RagB"/>
    <property type="match status" value="1"/>
</dbReference>
<evidence type="ECO:0000313" key="9">
    <source>
        <dbReference type="EMBL" id="CAD0001017.1"/>
    </source>
</evidence>
<keyword evidence="5" id="KW-0998">Cell outer membrane</keyword>
<evidence type="ECO:0000256" key="6">
    <source>
        <dbReference type="SAM" id="MobiDB-lite"/>
    </source>
</evidence>
<feature type="domain" description="SusD-like N-terminal" evidence="8">
    <location>
        <begin position="99"/>
        <end position="231"/>
    </location>
</feature>
<evidence type="ECO:0000256" key="2">
    <source>
        <dbReference type="ARBA" id="ARBA00006275"/>
    </source>
</evidence>
<dbReference type="CDD" id="cd08977">
    <property type="entry name" value="SusD"/>
    <property type="match status" value="1"/>
</dbReference>
<dbReference type="Pfam" id="PF14322">
    <property type="entry name" value="SusD-like_3"/>
    <property type="match status" value="1"/>
</dbReference>
<organism evidence="9 10">
    <name type="scientific">Flavobacterium salmonis</name>
    <dbReference type="NCBI Taxonomy" id="2654844"/>
    <lineage>
        <taxon>Bacteria</taxon>
        <taxon>Pseudomonadati</taxon>
        <taxon>Bacteroidota</taxon>
        <taxon>Flavobacteriia</taxon>
        <taxon>Flavobacteriales</taxon>
        <taxon>Flavobacteriaceae</taxon>
        <taxon>Flavobacterium</taxon>
    </lineage>
</organism>
<keyword evidence="4" id="KW-0472">Membrane</keyword>
<dbReference type="SUPFAM" id="SSF48452">
    <property type="entry name" value="TPR-like"/>
    <property type="match status" value="1"/>
</dbReference>
<evidence type="ECO:0000256" key="3">
    <source>
        <dbReference type="ARBA" id="ARBA00022729"/>
    </source>
</evidence>
<protein>
    <submittedName>
        <fullName evidence="9">RagB/SusD family nutrient uptake outer membrane protein</fullName>
    </submittedName>
</protein>
<feature type="region of interest" description="Disordered" evidence="6">
    <location>
        <begin position="482"/>
        <end position="503"/>
    </location>
</feature>
<proteinExistence type="inferred from homology"/>
<evidence type="ECO:0000256" key="4">
    <source>
        <dbReference type="ARBA" id="ARBA00023136"/>
    </source>
</evidence>
<dbReference type="AlphaFoldDB" id="A0A6V6YNI1"/>
<evidence type="ECO:0000259" key="7">
    <source>
        <dbReference type="Pfam" id="PF07980"/>
    </source>
</evidence>
<keyword evidence="3" id="KW-0732">Signal</keyword>
<dbReference type="InterPro" id="IPR012944">
    <property type="entry name" value="SusD_RagB_dom"/>
</dbReference>
<comment type="similarity">
    <text evidence="2">Belongs to the SusD family.</text>
</comment>
<evidence type="ECO:0000259" key="8">
    <source>
        <dbReference type="Pfam" id="PF14322"/>
    </source>
</evidence>
<feature type="domain" description="RagB/SusD" evidence="7">
    <location>
        <begin position="269"/>
        <end position="503"/>
    </location>
</feature>
<dbReference type="GO" id="GO:0009279">
    <property type="term" value="C:cell outer membrane"/>
    <property type="evidence" value="ECO:0007669"/>
    <property type="project" value="UniProtKB-SubCell"/>
</dbReference>
<keyword evidence="10" id="KW-1185">Reference proteome</keyword>
<dbReference type="Proteomes" id="UP000530060">
    <property type="component" value="Unassembled WGS sequence"/>
</dbReference>
<comment type="subcellular location">
    <subcellularLocation>
        <location evidence="1">Cell outer membrane</location>
    </subcellularLocation>
</comment>
<dbReference type="EMBL" id="CAIJDP010000052">
    <property type="protein sequence ID" value="CAD0001017.1"/>
    <property type="molecule type" value="Genomic_DNA"/>
</dbReference>
<evidence type="ECO:0000256" key="1">
    <source>
        <dbReference type="ARBA" id="ARBA00004442"/>
    </source>
</evidence>
<evidence type="ECO:0000313" key="10">
    <source>
        <dbReference type="Proteomes" id="UP000530060"/>
    </source>
</evidence>
<evidence type="ECO:0000256" key="5">
    <source>
        <dbReference type="ARBA" id="ARBA00023237"/>
    </source>
</evidence>
<dbReference type="InterPro" id="IPR033985">
    <property type="entry name" value="SusD-like_N"/>
</dbReference>
<dbReference type="InterPro" id="IPR011990">
    <property type="entry name" value="TPR-like_helical_dom_sf"/>
</dbReference>
<gene>
    <name evidence="9" type="ORF">FLAT13_00336</name>
</gene>
<comment type="caution">
    <text evidence="9">The sequence shown here is derived from an EMBL/GenBank/DDBJ whole genome shotgun (WGS) entry which is preliminary data.</text>
</comment>
<sequence length="503" mass="56873">MFHFNIKIMRKIKYTVVVLSAIFTINSCDTKDLELSNPNALLPETFFKTEGQIQSSVNAAYANLQTRGLYARHIFFALDLMSGENQGNGGLEGNKKPFGNFSFDASSDIIQYYWDTCFLGISKANFVLDNEEKINALQTSIISEEKKKKFLAEAHFLRAYYYFLLLPRFGDLPIYTEQTIVGKARSPKAEVYKLIEEDFDFASKNLLSKDVEQKGRATKEAAFAYLGKVLLYQKKYDEALAAFNNVAGFTLEPKGQFYNNFMDETEHGPESIFEIEYDETLGVGDKWGSDTSGEGKAESTLRGQEYGNLDWYNVCPTDDLLDEYEAGDLRFGDTFYVPGSKYNKGANTMTAANFGNGTRRAGWKKYQNYYKRVSELQQSSINFKVMRYSDVLLMKAECENQRTGGSQTAAIAYIKEVRDRAGLITNIPATKDDVFKAIIHERKVELAGEQVRFDDLIRWGLAGTDPLLKSKGFQVGKSELWPIPNRETSSNPNIKPSDNNPGY</sequence>
<reference evidence="9 10" key="1">
    <citation type="submission" date="2020-06" db="EMBL/GenBank/DDBJ databases">
        <authorList>
            <person name="Criscuolo A."/>
        </authorList>
    </citation>
    <scope>NUCLEOTIDE SEQUENCE [LARGE SCALE GENOMIC DNA]</scope>
    <source>
        <strain evidence="10">CIP 111411</strain>
    </source>
</reference>